<accession>A0A367YH34</accession>
<reference evidence="3 4" key="1">
    <citation type="submission" date="2018-06" db="EMBL/GenBank/DDBJ databases">
        <title>Whole genome sequencing of Candida tropicalis (genome annotated by CSBL at Korea University).</title>
        <authorList>
            <person name="Ahn J."/>
        </authorList>
    </citation>
    <scope>NUCLEOTIDE SEQUENCE [LARGE SCALE GENOMIC DNA]</scope>
    <source>
        <strain evidence="3 4">ATCC 20962</strain>
    </source>
</reference>
<dbReference type="EMBL" id="QLNQ01000022">
    <property type="protein sequence ID" value="RCK64341.1"/>
    <property type="molecule type" value="Genomic_DNA"/>
</dbReference>
<organism evidence="3 4">
    <name type="scientific">Candida viswanathii</name>
    <dbReference type="NCBI Taxonomy" id="5486"/>
    <lineage>
        <taxon>Eukaryota</taxon>
        <taxon>Fungi</taxon>
        <taxon>Dikarya</taxon>
        <taxon>Ascomycota</taxon>
        <taxon>Saccharomycotina</taxon>
        <taxon>Pichiomycetes</taxon>
        <taxon>Debaryomycetaceae</taxon>
        <taxon>Candida/Lodderomyces clade</taxon>
        <taxon>Candida</taxon>
    </lineage>
</organism>
<dbReference type="InterPro" id="IPR017946">
    <property type="entry name" value="PLC-like_Pdiesterase_TIM-brl"/>
</dbReference>
<evidence type="ECO:0000256" key="1">
    <source>
        <dbReference type="ARBA" id="ARBA00008858"/>
    </source>
</evidence>
<sequence length="361" mass="41360">MISVFKPLVERSALPAANFEYDPALFLFDGNSTTIPVLPFNHTIEELNRDVYAKPLHSHNDYWRQHPLFDALSVGAVSVESDVWVFDRNYTLNRTSTASTGVNETLTFRTGEVYVGHNQEFLRPINTLFNLYLNPLFQFLQFANPTYTFVDQSGDDNGDSPLLGDASVKNSVFYNNAEQPLYLWFDFKTSPNETYDALKPLLQPFIDKGYLAYYNTTEDSYHPGPLILTITGNLPTEKVSSEEIRYFFLDAPLQNFTNDNTDTGFLERWSKLSRVASGSLLSLLGSDLYPSTTTNEFSEEQKEKLKEIFDKAHEYGLKTRIWGDIIWPWNLLNSHLEDFFQLGSDLLNVDDLKKALELFPQ</sequence>
<comment type="caution">
    <text evidence="3">The sequence shown here is derived from an EMBL/GenBank/DDBJ whole genome shotgun (WGS) entry which is preliminary data.</text>
</comment>
<dbReference type="PANTHER" id="PTHR31571">
    <property type="entry name" value="ALTERED INHERITANCE OF MITOCHONDRIA PROTEIN 6"/>
    <property type="match status" value="1"/>
</dbReference>
<evidence type="ECO:0000256" key="2">
    <source>
        <dbReference type="ARBA" id="ARBA00014286"/>
    </source>
</evidence>
<name>A0A367YH34_9ASCO</name>
<dbReference type="Proteomes" id="UP000253472">
    <property type="component" value="Unassembled WGS sequence"/>
</dbReference>
<keyword evidence="4" id="KW-1185">Reference proteome</keyword>
<evidence type="ECO:0000313" key="3">
    <source>
        <dbReference type="EMBL" id="RCK64341.1"/>
    </source>
</evidence>
<dbReference type="SUPFAM" id="SSF51695">
    <property type="entry name" value="PLC-like phosphodiesterases"/>
    <property type="match status" value="1"/>
</dbReference>
<dbReference type="PANTHER" id="PTHR31571:SF1">
    <property type="entry name" value="ALTERED INHERITANCE OF MITOCHONDRIA PROTEIN 6"/>
    <property type="match status" value="1"/>
</dbReference>
<dbReference type="GO" id="GO:0008081">
    <property type="term" value="F:phosphoric diester hydrolase activity"/>
    <property type="evidence" value="ECO:0007669"/>
    <property type="project" value="InterPro"/>
</dbReference>
<dbReference type="GO" id="GO:0006629">
    <property type="term" value="P:lipid metabolic process"/>
    <property type="evidence" value="ECO:0007669"/>
    <property type="project" value="InterPro"/>
</dbReference>
<dbReference type="OrthoDB" id="4153866at2759"/>
<proteinExistence type="inferred from homology"/>
<evidence type="ECO:0000313" key="4">
    <source>
        <dbReference type="Proteomes" id="UP000253472"/>
    </source>
</evidence>
<dbReference type="AlphaFoldDB" id="A0A367YH34"/>
<protein>
    <recommendedName>
        <fullName evidence="2">Altered inheritance of mitochondria protein 6</fullName>
    </recommendedName>
</protein>
<dbReference type="STRING" id="5486.A0A367YH34"/>
<dbReference type="InterPro" id="IPR051236">
    <property type="entry name" value="HAT_RTT109-like"/>
</dbReference>
<comment type="similarity">
    <text evidence="1">Belongs to the AIM6 family.</text>
</comment>
<gene>
    <name evidence="3" type="primary">AIM6_0</name>
    <name evidence="3" type="ORF">Cantr_00058</name>
</gene>